<feature type="region of interest" description="Disordered" evidence="4">
    <location>
        <begin position="26"/>
        <end position="55"/>
    </location>
</feature>
<keyword evidence="2 3" id="KW-0802">TPR repeat</keyword>
<dbReference type="STRING" id="48467.SAMN02745166_00413"/>
<feature type="repeat" description="TPR" evidence="3">
    <location>
        <begin position="359"/>
        <end position="392"/>
    </location>
</feature>
<organism evidence="6 7">
    <name type="scientific">Prosthecobacter debontii</name>
    <dbReference type="NCBI Taxonomy" id="48467"/>
    <lineage>
        <taxon>Bacteria</taxon>
        <taxon>Pseudomonadati</taxon>
        <taxon>Verrucomicrobiota</taxon>
        <taxon>Verrucomicrobiia</taxon>
        <taxon>Verrucomicrobiales</taxon>
        <taxon>Verrucomicrobiaceae</taxon>
        <taxon>Prosthecobacter</taxon>
    </lineage>
</organism>
<accession>A0A1T4WJY5</accession>
<feature type="signal peptide" evidence="5">
    <location>
        <begin position="1"/>
        <end position="18"/>
    </location>
</feature>
<reference evidence="7" key="1">
    <citation type="submission" date="2017-02" db="EMBL/GenBank/DDBJ databases">
        <authorList>
            <person name="Varghese N."/>
            <person name="Submissions S."/>
        </authorList>
    </citation>
    <scope>NUCLEOTIDE SEQUENCE [LARGE SCALE GENOMIC DNA]</scope>
    <source>
        <strain evidence="7">ATCC 700200</strain>
    </source>
</reference>
<dbReference type="PANTHER" id="PTHR44943">
    <property type="entry name" value="CELLULOSE SYNTHASE OPERON PROTEIN C"/>
    <property type="match status" value="1"/>
</dbReference>
<evidence type="ECO:0000313" key="7">
    <source>
        <dbReference type="Proteomes" id="UP000190774"/>
    </source>
</evidence>
<dbReference type="InterPro" id="IPR009003">
    <property type="entry name" value="Peptidase_S1_PA"/>
</dbReference>
<proteinExistence type="predicted"/>
<keyword evidence="5" id="KW-0732">Signal</keyword>
<dbReference type="RefSeq" id="WP_078811621.1">
    <property type="nucleotide sequence ID" value="NZ_FUYE01000001.1"/>
</dbReference>
<keyword evidence="7" id="KW-1185">Reference proteome</keyword>
<dbReference type="Pfam" id="PF13365">
    <property type="entry name" value="Trypsin_2"/>
    <property type="match status" value="1"/>
</dbReference>
<dbReference type="InterPro" id="IPR011990">
    <property type="entry name" value="TPR-like_helical_dom_sf"/>
</dbReference>
<evidence type="ECO:0000256" key="5">
    <source>
        <dbReference type="SAM" id="SignalP"/>
    </source>
</evidence>
<gene>
    <name evidence="6" type="ORF">SAMN02745166_00413</name>
</gene>
<dbReference type="SUPFAM" id="SSF48452">
    <property type="entry name" value="TPR-like"/>
    <property type="match status" value="2"/>
</dbReference>
<dbReference type="AlphaFoldDB" id="A0A1T4WJY5"/>
<evidence type="ECO:0000256" key="1">
    <source>
        <dbReference type="ARBA" id="ARBA00022737"/>
    </source>
</evidence>
<feature type="chain" id="PRO_5012459376" evidence="5">
    <location>
        <begin position="19"/>
        <end position="569"/>
    </location>
</feature>
<feature type="repeat" description="TPR" evidence="3">
    <location>
        <begin position="500"/>
        <end position="533"/>
    </location>
</feature>
<dbReference type="EMBL" id="FUYE01000001">
    <property type="protein sequence ID" value="SKA77643.1"/>
    <property type="molecule type" value="Genomic_DNA"/>
</dbReference>
<dbReference type="Proteomes" id="UP000190774">
    <property type="component" value="Unassembled WGS sequence"/>
</dbReference>
<evidence type="ECO:0000313" key="6">
    <source>
        <dbReference type="EMBL" id="SKA77643.1"/>
    </source>
</evidence>
<dbReference type="InterPro" id="IPR019734">
    <property type="entry name" value="TPR_rpt"/>
</dbReference>
<name>A0A1T4WJY5_9BACT</name>
<dbReference type="PANTHER" id="PTHR44943:SF8">
    <property type="entry name" value="TPR REPEAT-CONTAINING PROTEIN MJ0263"/>
    <property type="match status" value="1"/>
</dbReference>
<evidence type="ECO:0000256" key="2">
    <source>
        <dbReference type="ARBA" id="ARBA00022803"/>
    </source>
</evidence>
<dbReference type="Pfam" id="PF13432">
    <property type="entry name" value="TPR_16"/>
    <property type="match status" value="1"/>
</dbReference>
<dbReference type="SUPFAM" id="SSF50494">
    <property type="entry name" value="Trypsin-like serine proteases"/>
    <property type="match status" value="1"/>
</dbReference>
<dbReference type="PROSITE" id="PS50005">
    <property type="entry name" value="TPR"/>
    <property type="match status" value="2"/>
</dbReference>
<dbReference type="OrthoDB" id="146908at2"/>
<dbReference type="Gene3D" id="1.25.40.10">
    <property type="entry name" value="Tetratricopeptide repeat domain"/>
    <property type="match status" value="2"/>
</dbReference>
<protein>
    <submittedName>
        <fullName evidence="6">Tetratricopeptide (TPR) repeat</fullName>
    </submittedName>
</protein>
<dbReference type="SMART" id="SM00028">
    <property type="entry name" value="TPR"/>
    <property type="match status" value="4"/>
</dbReference>
<sequence length="569" mass="62409">MRRPFFLTLLLLPAFLVAQTSAPKPKQPAAVLDPISPSPAPTTTGEPALPEQPGFPVDVNNYENPLLLFQGEKRDLPMADEENLELLPPVSPYLPGEELPQGNPEKPLTPQELELRALGMKVAASVVSLRVWDEFGNQLSAGVGCFVTADGIILTDTGLLHPEIAEKVDYMTVTGADGTNHKISGFYVADLVTGVTLLQSEAKTSTPLELAPDTNFTEERPCHVLAVSEKRGLVLADAKVQMDSALTGLGWLNLRGTDSPGAVGSPVLSQNGRVMAIVGMKVPLQSWMNFALPCDAAAFELRKKRAPLQPLSKLPQSPKLREVANDPEFVAAFATLQQKRVESAMRKLVQLTRKYPRSAECWALLGLSATYLGASPEALNCQRKAVALDPKAGLYWHQLAFAKMRENAGGLPDTSEDREALQLAVEQRPNDQLAWLLLASREVRDGNLGAADDALRRVTLLAPDYAQAHYLQAYVRGRLKDYEGAQAAISQSLKLNAGYSEAWYYQGLLFDKKENYDEAAKAYRNTVRLRPTHPHAWMNLAHTYKKQGKQTEAREAILQHQKVLKAGKN</sequence>
<keyword evidence="1" id="KW-0677">Repeat</keyword>
<evidence type="ECO:0000256" key="3">
    <source>
        <dbReference type="PROSITE-ProRule" id="PRU00339"/>
    </source>
</evidence>
<dbReference type="Gene3D" id="2.40.10.120">
    <property type="match status" value="1"/>
</dbReference>
<dbReference type="InterPro" id="IPR051685">
    <property type="entry name" value="Ycf3/AcsC/BcsC/TPR_MFPF"/>
</dbReference>
<evidence type="ECO:0000256" key="4">
    <source>
        <dbReference type="SAM" id="MobiDB-lite"/>
    </source>
</evidence>